<evidence type="ECO:0000313" key="4">
    <source>
        <dbReference type="EMBL" id="PCE42758.1"/>
    </source>
</evidence>
<evidence type="ECO:0000259" key="3">
    <source>
        <dbReference type="SMART" id="SM00849"/>
    </source>
</evidence>
<gene>
    <name evidence="4" type="ORF">COO09_07925</name>
</gene>
<dbReference type="RefSeq" id="WP_066959610.1">
    <property type="nucleotide sequence ID" value="NZ_CP023449.1"/>
</dbReference>
<dbReference type="GO" id="GO:0042781">
    <property type="term" value="F:3'-tRNA processing endoribonuclease activity"/>
    <property type="evidence" value="ECO:0007669"/>
    <property type="project" value="TreeGrafter"/>
</dbReference>
<dbReference type="EMBL" id="NWUF01000006">
    <property type="protein sequence ID" value="PCE42758.1"/>
    <property type="molecule type" value="Genomic_DNA"/>
</dbReference>
<reference evidence="4 5" key="1">
    <citation type="submission" date="2017-09" db="EMBL/GenBank/DDBJ databases">
        <title>The Catabolism of 3,6-Dichlorosalicylic acid is Initiated by the Cytochrome P450 Monooxygenase DsmABC in Rhizorhabdus dicambivorans Ndbn-20.</title>
        <authorList>
            <person name="Na L."/>
        </authorList>
    </citation>
    <scope>NUCLEOTIDE SEQUENCE [LARGE SCALE GENOMIC DNA]</scope>
    <source>
        <strain evidence="4 5">Ndbn-20m</strain>
    </source>
</reference>
<dbReference type="OrthoDB" id="9803916at2"/>
<proteinExistence type="predicted"/>
<evidence type="ECO:0000256" key="2">
    <source>
        <dbReference type="SAM" id="SignalP"/>
    </source>
</evidence>
<dbReference type="SMART" id="SM00849">
    <property type="entry name" value="Lactamase_B"/>
    <property type="match status" value="1"/>
</dbReference>
<keyword evidence="2" id="KW-0732">Signal</keyword>
<dbReference type="PANTHER" id="PTHR46018:SF2">
    <property type="entry name" value="ZINC PHOSPHODIESTERASE ELAC PROTEIN 1"/>
    <property type="match status" value="1"/>
</dbReference>
<sequence>MKRTLLALFLLGLASGSGAPSEVPKAPTAPRLILLGTAGGPIARLERSQPANAIVVDGRIYLIDAGDGLLRQMAAKRLDLGKVQALFLTHHHIDHIADLPVLMIDRWLLSAAPPLPVHGPPGAARLVSGTLGAFRPVELAPVTIGGPRKPPLRRAARGHDLPARLDEPRLVYQDGSVRVLAIGVDHYHYPPGSPEARFSRSYAYRVEAGGKAYVFSGDTGPSERLERLAQGADYLVCEVIDLARVERALRAFPGFAPEQIQPLLRHMVEDHLTGDQIGRIAARAGVRKVILSHLSPGGDGETDLGDYARGIADHFGGEVVIGRDLDEF</sequence>
<comment type="caution">
    <text evidence="4">The sequence shown here is derived from an EMBL/GenBank/DDBJ whole genome shotgun (WGS) entry which is preliminary data.</text>
</comment>
<keyword evidence="1 4" id="KW-0378">Hydrolase</keyword>
<name>A0A2A4FX27_9SPHN</name>
<feature type="domain" description="Metallo-beta-lactamase" evidence="3">
    <location>
        <begin position="50"/>
        <end position="255"/>
    </location>
</feature>
<dbReference type="InterPro" id="IPR036866">
    <property type="entry name" value="RibonucZ/Hydroxyglut_hydro"/>
</dbReference>
<dbReference type="Gene3D" id="3.60.15.10">
    <property type="entry name" value="Ribonuclease Z/Hydroxyacylglutathione hydrolase-like"/>
    <property type="match status" value="1"/>
</dbReference>
<organism evidence="4 5">
    <name type="scientific">Rhizorhabdus dicambivorans</name>
    <dbReference type="NCBI Taxonomy" id="1850238"/>
    <lineage>
        <taxon>Bacteria</taxon>
        <taxon>Pseudomonadati</taxon>
        <taxon>Pseudomonadota</taxon>
        <taxon>Alphaproteobacteria</taxon>
        <taxon>Sphingomonadales</taxon>
        <taxon>Sphingomonadaceae</taxon>
        <taxon>Rhizorhabdus</taxon>
    </lineage>
</organism>
<dbReference type="CDD" id="cd07719">
    <property type="entry name" value="arylsulfatase_AtsA-like_MBL-fold"/>
    <property type="match status" value="1"/>
</dbReference>
<keyword evidence="5" id="KW-1185">Reference proteome</keyword>
<dbReference type="Pfam" id="PF12706">
    <property type="entry name" value="Lactamase_B_2"/>
    <property type="match status" value="1"/>
</dbReference>
<protein>
    <submittedName>
        <fullName evidence="4">MBL fold metallo-hydrolase</fullName>
    </submittedName>
</protein>
<dbReference type="InterPro" id="IPR001279">
    <property type="entry name" value="Metallo-B-lactamas"/>
</dbReference>
<feature type="chain" id="PRO_5012359103" evidence="2">
    <location>
        <begin position="20"/>
        <end position="328"/>
    </location>
</feature>
<dbReference type="KEGG" id="rdi:CMV14_03790"/>
<dbReference type="InterPro" id="IPR044094">
    <property type="entry name" value="AtsA-like_MBL-fold"/>
</dbReference>
<evidence type="ECO:0000256" key="1">
    <source>
        <dbReference type="ARBA" id="ARBA00022801"/>
    </source>
</evidence>
<dbReference type="SUPFAM" id="SSF56281">
    <property type="entry name" value="Metallo-hydrolase/oxidoreductase"/>
    <property type="match status" value="1"/>
</dbReference>
<feature type="signal peptide" evidence="2">
    <location>
        <begin position="1"/>
        <end position="19"/>
    </location>
</feature>
<accession>A0A2A4FX27</accession>
<dbReference type="PANTHER" id="PTHR46018">
    <property type="entry name" value="ZINC PHOSPHODIESTERASE ELAC PROTEIN 1"/>
    <property type="match status" value="1"/>
</dbReference>
<dbReference type="AlphaFoldDB" id="A0A2A4FX27"/>
<dbReference type="Proteomes" id="UP000218934">
    <property type="component" value="Unassembled WGS sequence"/>
</dbReference>
<evidence type="ECO:0000313" key="5">
    <source>
        <dbReference type="Proteomes" id="UP000218934"/>
    </source>
</evidence>